<keyword evidence="3" id="KW-1185">Reference proteome</keyword>
<evidence type="ECO:0000256" key="1">
    <source>
        <dbReference type="SAM" id="MobiDB-lite"/>
    </source>
</evidence>
<evidence type="ECO:0000313" key="2">
    <source>
        <dbReference type="EMBL" id="MBK1703660.1"/>
    </source>
</evidence>
<feature type="region of interest" description="Disordered" evidence="1">
    <location>
        <begin position="123"/>
        <end position="155"/>
    </location>
</feature>
<dbReference type="AlphaFoldDB" id="A0AAJ0U2I4"/>
<protein>
    <submittedName>
        <fullName evidence="2">Uncharacterized protein</fullName>
    </submittedName>
</protein>
<dbReference type="RefSeq" id="WP_200344822.1">
    <property type="nucleotide sequence ID" value="NZ_NRSJ01000004.1"/>
</dbReference>
<dbReference type="Proteomes" id="UP001296776">
    <property type="component" value="Unassembled WGS sequence"/>
</dbReference>
<evidence type="ECO:0000313" key="3">
    <source>
        <dbReference type="Proteomes" id="UP001296776"/>
    </source>
</evidence>
<comment type="caution">
    <text evidence="2">The sequence shown here is derived from an EMBL/GenBank/DDBJ whole genome shotgun (WGS) entry which is preliminary data.</text>
</comment>
<organism evidence="2 3">
    <name type="scientific">Halochromatium glycolicum</name>
    <dbReference type="NCBI Taxonomy" id="85075"/>
    <lineage>
        <taxon>Bacteria</taxon>
        <taxon>Pseudomonadati</taxon>
        <taxon>Pseudomonadota</taxon>
        <taxon>Gammaproteobacteria</taxon>
        <taxon>Chromatiales</taxon>
        <taxon>Chromatiaceae</taxon>
        <taxon>Halochromatium</taxon>
    </lineage>
</organism>
<reference evidence="2" key="1">
    <citation type="submission" date="2017-08" db="EMBL/GenBank/DDBJ databases">
        <authorList>
            <person name="Imhoff J.F."/>
            <person name="Rahn T."/>
            <person name="Kuenzel S."/>
            <person name="Neulinger S.C."/>
        </authorList>
    </citation>
    <scope>NUCLEOTIDE SEQUENCE</scope>
    <source>
        <strain evidence="2">DSM 11080</strain>
    </source>
</reference>
<gene>
    <name evidence="2" type="ORF">CKO40_03635</name>
</gene>
<proteinExistence type="predicted"/>
<dbReference type="EMBL" id="NRSJ01000004">
    <property type="protein sequence ID" value="MBK1703660.1"/>
    <property type="molecule type" value="Genomic_DNA"/>
</dbReference>
<sequence>MTRARETLTLFEINGGGHPLLPLLDAAASLTQESAGSAPRANGDWLLREAPILEPPPAAVIARRYTQLTLADLDLGYAGRQPPGAPIHRRLAALQAGDELGWRREATTASSSRASEYSIRAAEQSMPRQPPGCHDADGAKCHRTSRTGTGDPARDSTALGQFLLTTREGYAVARLSKRAAARWLPYADTIEAIRVIALIGRDRSQTEPQYATSLRCESWEVPFVEIRWCCWQQPADGNGSRPCNSNESPAGLG</sequence>
<name>A0AAJ0U2I4_9GAMM</name>
<reference evidence="2" key="2">
    <citation type="journal article" date="2020" name="Microorganisms">
        <title>Osmotic Adaptation and Compatible Solute Biosynthesis of Phototrophic Bacteria as Revealed from Genome Analyses.</title>
        <authorList>
            <person name="Imhoff J.F."/>
            <person name="Rahn T."/>
            <person name="Kunzel S."/>
            <person name="Keller A."/>
            <person name="Neulinger S.C."/>
        </authorList>
    </citation>
    <scope>NUCLEOTIDE SEQUENCE</scope>
    <source>
        <strain evidence="2">DSM 11080</strain>
    </source>
</reference>
<accession>A0AAJ0U2I4</accession>